<dbReference type="InterPro" id="IPR024964">
    <property type="entry name" value="CTLH/CRA"/>
</dbReference>
<dbReference type="InterPro" id="IPR006595">
    <property type="entry name" value="CTLH_C"/>
</dbReference>
<dbReference type="WBParaSite" id="TMUE_1000005216.2">
    <property type="protein sequence ID" value="TMUE_1000005216.2"/>
    <property type="gene ID" value="WBGene00285186"/>
</dbReference>
<sequence>MNAVYAFEHTNLVASYEELNKEFRFAQKALDRESARTHDLMREIEQFLKGPTVSVNHLRPLIEGLQEQIIKIKGKLLENVSKEKTMADALKTKLTHLKAYDDHELSQEEKDSLHQVRLGRILVDYMLRCGYYDTAEKAAERLGITEVTNVMHFAGAKKVEKALLARRTNECLDWCHENRSKLRRLKSSFELKVRQQDFIELLRSNEKMQAIDYAKKHFGTLDQETFRRLLPTMALLAFRAGTNLVQYNKLWSLERWDELISDFRKENFRLYNIREHSPFSAIFQSGLSALKTTSCIASSNSNMDVDDNCEEMMRKIPQCPVCVPEVRPLAEGLPIGRVSHSKLICAYSGEMLNENNPPFVLPNGMVYGQNSLLAIAEENNGRIICPRTKHQFFLKEAERVFVL</sequence>
<feature type="domain" description="CTLH" evidence="11">
    <location>
        <begin position="152"/>
        <end position="209"/>
    </location>
</feature>
<dbReference type="AlphaFoldDB" id="A0A5S6QCX6"/>
<dbReference type="InterPro" id="IPR045098">
    <property type="entry name" value="Fyv10_fam"/>
</dbReference>
<evidence type="ECO:0000256" key="1">
    <source>
        <dbReference type="ARBA" id="ARBA00004109"/>
    </source>
</evidence>
<organism evidence="13 14">
    <name type="scientific">Trichuris muris</name>
    <name type="common">Mouse whipworm</name>
    <dbReference type="NCBI Taxonomy" id="70415"/>
    <lineage>
        <taxon>Eukaryota</taxon>
        <taxon>Metazoa</taxon>
        <taxon>Ecdysozoa</taxon>
        <taxon>Nematoda</taxon>
        <taxon>Enoplea</taxon>
        <taxon>Dorylaimia</taxon>
        <taxon>Trichinellida</taxon>
        <taxon>Trichuridae</taxon>
        <taxon>Trichuris</taxon>
    </lineage>
</organism>
<evidence type="ECO:0000256" key="7">
    <source>
        <dbReference type="ARBA" id="ARBA00022833"/>
    </source>
</evidence>
<keyword evidence="5" id="KW-0479">Metal-binding</keyword>
<evidence type="ECO:0000256" key="8">
    <source>
        <dbReference type="ARBA" id="ARBA00023057"/>
    </source>
</evidence>
<dbReference type="InterPro" id="IPR013144">
    <property type="entry name" value="CRA_dom"/>
</dbReference>
<reference evidence="13" key="1">
    <citation type="submission" date="2013-11" db="EMBL/GenBank/DDBJ databases">
        <authorList>
            <person name="Aslett M."/>
        </authorList>
    </citation>
    <scope>NUCLEOTIDE SEQUENCE [LARGE SCALE GENOMIC DNA]</scope>
    <source>
        <strain evidence="13">Edinburgh</strain>
    </source>
</reference>
<evidence type="ECO:0000256" key="5">
    <source>
        <dbReference type="ARBA" id="ARBA00022723"/>
    </source>
</evidence>
<dbReference type="Proteomes" id="UP000046395">
    <property type="component" value="Unassembled WGS sequence"/>
</dbReference>
<keyword evidence="4" id="KW-0963">Cytoplasm</keyword>
<dbReference type="GO" id="GO:0008270">
    <property type="term" value="F:zinc ion binding"/>
    <property type="evidence" value="ECO:0007669"/>
    <property type="project" value="UniProtKB-KW"/>
</dbReference>
<evidence type="ECO:0000256" key="3">
    <source>
        <dbReference type="ARBA" id="ARBA00014384"/>
    </source>
</evidence>
<dbReference type="GO" id="GO:0016363">
    <property type="term" value="C:nuclear matrix"/>
    <property type="evidence" value="ECO:0007669"/>
    <property type="project" value="UniProtKB-SubCell"/>
</dbReference>
<evidence type="ECO:0000313" key="14">
    <source>
        <dbReference type="WBParaSite" id="TMUE_1000005216.1"/>
    </source>
</evidence>
<dbReference type="PROSITE" id="PS50896">
    <property type="entry name" value="LISH"/>
    <property type="match status" value="1"/>
</dbReference>
<dbReference type="PROSITE" id="PS51867">
    <property type="entry name" value="ZF_RING_GID"/>
    <property type="match status" value="1"/>
</dbReference>
<evidence type="ECO:0000256" key="2">
    <source>
        <dbReference type="ARBA" id="ARBA00004496"/>
    </source>
</evidence>
<dbReference type="GO" id="GO:0043249">
    <property type="term" value="P:erythrocyte maturation"/>
    <property type="evidence" value="ECO:0007669"/>
    <property type="project" value="UniProtKB-KW"/>
</dbReference>
<accession>A0A5S6QCX6</accession>
<dbReference type="PROSITE" id="PS50897">
    <property type="entry name" value="CTLH"/>
    <property type="match status" value="1"/>
</dbReference>
<dbReference type="Pfam" id="PF10607">
    <property type="entry name" value="CTLH"/>
    <property type="match status" value="1"/>
</dbReference>
<comment type="subcellular location">
    <subcellularLocation>
        <location evidence="2">Cytoplasm</location>
    </subcellularLocation>
    <subcellularLocation>
        <location evidence="1">Nucleus matrix</location>
    </subcellularLocation>
</comment>
<evidence type="ECO:0000313" key="13">
    <source>
        <dbReference type="Proteomes" id="UP000046395"/>
    </source>
</evidence>
<dbReference type="PANTHER" id="PTHR12170">
    <property type="entry name" value="MACROPHAGE ERYTHROBLAST ATTACHER-RELATED"/>
    <property type="match status" value="1"/>
</dbReference>
<dbReference type="STRING" id="70415.A0A5S6QCX6"/>
<reference evidence="13" key="2">
    <citation type="submission" date="2014-03" db="EMBL/GenBank/DDBJ databases">
        <title>The whipworm genome and dual-species transcriptomics of an intimate host-pathogen interaction.</title>
        <authorList>
            <person name="Foth B.J."/>
            <person name="Tsai I.J."/>
            <person name="Reid A.J."/>
            <person name="Bancroft A.J."/>
            <person name="Nichol S."/>
            <person name="Tracey A."/>
            <person name="Holroyd N."/>
            <person name="Cotton J.A."/>
            <person name="Stanley E.J."/>
            <person name="Zarowiecki M."/>
            <person name="Liu J.Z."/>
            <person name="Huckvale T."/>
            <person name="Cooper P.J."/>
            <person name="Grencis R.K."/>
            <person name="Berriman M."/>
        </authorList>
    </citation>
    <scope>NUCLEOTIDE SEQUENCE [LARGE SCALE GENOMIC DNA]</scope>
    <source>
        <strain evidence="13">Edinburgh</strain>
    </source>
</reference>
<feature type="zinc finger region" description="RING-Gid-type" evidence="10">
    <location>
        <begin position="319"/>
        <end position="388"/>
    </location>
</feature>
<keyword evidence="7" id="KW-0862">Zinc</keyword>
<evidence type="ECO:0000259" key="12">
    <source>
        <dbReference type="PROSITE" id="PS51867"/>
    </source>
</evidence>
<evidence type="ECO:0000256" key="10">
    <source>
        <dbReference type="PROSITE-ProRule" id="PRU01215"/>
    </source>
</evidence>
<dbReference type="WBParaSite" id="TMUE_1000005216.1">
    <property type="protein sequence ID" value="TMUE_1000005216.1"/>
    <property type="gene ID" value="WBGene00285186"/>
</dbReference>
<evidence type="ECO:0000256" key="6">
    <source>
        <dbReference type="ARBA" id="ARBA00022771"/>
    </source>
</evidence>
<name>A0A5S6QCX6_TRIMR</name>
<dbReference type="GO" id="GO:0043161">
    <property type="term" value="P:proteasome-mediated ubiquitin-dependent protein catabolic process"/>
    <property type="evidence" value="ECO:0007669"/>
    <property type="project" value="InterPro"/>
</dbReference>
<evidence type="ECO:0000256" key="9">
    <source>
        <dbReference type="ARBA" id="ARBA00029678"/>
    </source>
</evidence>
<evidence type="ECO:0000259" key="11">
    <source>
        <dbReference type="PROSITE" id="PS50897"/>
    </source>
</evidence>
<dbReference type="PANTHER" id="PTHR12170:SF2">
    <property type="entry name" value="E3 UBIQUITIN-PROTEIN TRANSFERASE MAEA"/>
    <property type="match status" value="1"/>
</dbReference>
<dbReference type="GO" id="GO:0061630">
    <property type="term" value="F:ubiquitin protein ligase activity"/>
    <property type="evidence" value="ECO:0007669"/>
    <property type="project" value="InterPro"/>
</dbReference>
<protein>
    <recommendedName>
        <fullName evidence="3">E3 ubiquitin-protein transferase MAEA</fullName>
    </recommendedName>
    <alternativeName>
        <fullName evidence="9">Macrophage erythroblast attacher</fullName>
    </alternativeName>
</protein>
<dbReference type="GO" id="GO:0034657">
    <property type="term" value="C:GID complex"/>
    <property type="evidence" value="ECO:0007669"/>
    <property type="project" value="TreeGrafter"/>
</dbReference>
<evidence type="ECO:0000256" key="4">
    <source>
        <dbReference type="ARBA" id="ARBA00022490"/>
    </source>
</evidence>
<dbReference type="InterPro" id="IPR044063">
    <property type="entry name" value="ZF_RING_GID"/>
</dbReference>
<keyword evidence="13" id="KW-1185">Reference proteome</keyword>
<proteinExistence type="predicted"/>
<dbReference type="SMART" id="SM00668">
    <property type="entry name" value="CTLH"/>
    <property type="match status" value="1"/>
</dbReference>
<dbReference type="GO" id="GO:0005737">
    <property type="term" value="C:cytoplasm"/>
    <property type="evidence" value="ECO:0007669"/>
    <property type="project" value="UniProtKB-SubCell"/>
</dbReference>
<keyword evidence="8" id="KW-0265">Erythrocyte maturation</keyword>
<dbReference type="InterPro" id="IPR006594">
    <property type="entry name" value="LisH"/>
</dbReference>
<dbReference type="SMART" id="SM00757">
    <property type="entry name" value="CRA"/>
    <property type="match status" value="1"/>
</dbReference>
<reference evidence="14" key="3">
    <citation type="submission" date="2019-12" db="UniProtKB">
        <authorList>
            <consortium name="WormBaseParasite"/>
        </authorList>
    </citation>
    <scope>IDENTIFICATION</scope>
</reference>
<keyword evidence="6 10" id="KW-0863">Zinc-finger</keyword>
<feature type="domain" description="RING-Gid-type" evidence="12">
    <location>
        <begin position="319"/>
        <end position="388"/>
    </location>
</feature>
<dbReference type="CDD" id="cd16659">
    <property type="entry name" value="RING-Ubox_Emp"/>
    <property type="match status" value="1"/>
</dbReference>